<dbReference type="Pfam" id="PF04531">
    <property type="entry name" value="Phage_holin_1"/>
    <property type="match status" value="1"/>
</dbReference>
<dbReference type="RefSeq" id="WP_096920721.1">
    <property type="nucleotide sequence ID" value="NZ_CP029487.1"/>
</dbReference>
<dbReference type="NCBIfam" id="TIGR01598">
    <property type="entry name" value="holin_phiLC3"/>
    <property type="match status" value="1"/>
</dbReference>
<accession>A0A4P9C6G7</accession>
<evidence type="ECO:0000256" key="1">
    <source>
        <dbReference type="SAM" id="Phobius"/>
    </source>
</evidence>
<protein>
    <submittedName>
        <fullName evidence="2">Phage holin</fullName>
    </submittedName>
</protein>
<dbReference type="KEGG" id="emt:CPZ25_006930"/>
<feature type="transmembrane region" description="Helical" evidence="1">
    <location>
        <begin position="15"/>
        <end position="36"/>
    </location>
</feature>
<evidence type="ECO:0000313" key="3">
    <source>
        <dbReference type="Proteomes" id="UP000218387"/>
    </source>
</evidence>
<evidence type="ECO:0000313" key="2">
    <source>
        <dbReference type="EMBL" id="QCT71069.1"/>
    </source>
</evidence>
<reference evidence="2 3" key="1">
    <citation type="submission" date="2018-05" db="EMBL/GenBank/DDBJ databases">
        <title>Genome comparison of Eubacterium sp.</title>
        <authorList>
            <person name="Feng Y."/>
            <person name="Sanchez-Andrea I."/>
            <person name="Stams A.J.M."/>
            <person name="De Vos W.M."/>
        </authorList>
    </citation>
    <scope>NUCLEOTIDE SEQUENCE [LARGE SCALE GENOMIC DNA]</scope>
    <source>
        <strain evidence="2 3">YI</strain>
    </source>
</reference>
<organism evidence="2 3">
    <name type="scientific">Eubacterium maltosivorans</name>
    <dbReference type="NCBI Taxonomy" id="2041044"/>
    <lineage>
        <taxon>Bacteria</taxon>
        <taxon>Bacillati</taxon>
        <taxon>Bacillota</taxon>
        <taxon>Clostridia</taxon>
        <taxon>Eubacteriales</taxon>
        <taxon>Eubacteriaceae</taxon>
        <taxon>Eubacterium</taxon>
    </lineage>
</organism>
<dbReference type="Proteomes" id="UP000218387">
    <property type="component" value="Chromosome"/>
</dbReference>
<keyword evidence="1" id="KW-1133">Transmembrane helix</keyword>
<dbReference type="EMBL" id="CP029487">
    <property type="protein sequence ID" value="QCT71069.1"/>
    <property type="molecule type" value="Genomic_DNA"/>
</dbReference>
<keyword evidence="3" id="KW-1185">Reference proteome</keyword>
<dbReference type="AlphaFoldDB" id="A0A4P9C6G7"/>
<keyword evidence="1" id="KW-0472">Membrane</keyword>
<dbReference type="InterPro" id="IPR006485">
    <property type="entry name" value="Phage-like_holin"/>
</dbReference>
<keyword evidence="1" id="KW-0812">Transmembrane</keyword>
<name>A0A4P9C6G7_EUBML</name>
<proteinExistence type="predicted"/>
<sequence length="110" mass="12409">MDKINWKVRLQSKEFWMAVIAFIILVAQYVCKWLGLEFDIPGLNEILSAILGLFVLLGIVVDPTTPKTTDSQVSQEKRSIDESAKEVIARTLSNDDLAEILSRVTTKEDK</sequence>
<gene>
    <name evidence="2" type="ORF">CPZ25_006930</name>
</gene>
<feature type="transmembrane region" description="Helical" evidence="1">
    <location>
        <begin position="42"/>
        <end position="61"/>
    </location>
</feature>